<organism evidence="2">
    <name type="scientific">uncultured Gemmatimonadota bacterium</name>
    <dbReference type="NCBI Taxonomy" id="203437"/>
    <lineage>
        <taxon>Bacteria</taxon>
        <taxon>Pseudomonadati</taxon>
        <taxon>Gemmatimonadota</taxon>
        <taxon>environmental samples</taxon>
    </lineage>
</organism>
<keyword evidence="2" id="KW-0378">Hydrolase</keyword>
<name>A0A6J4NA09_9BACT</name>
<sequence length="88" mass="9168">MAGTDAPLAYLLHGLALHDELALLVRAGLTPMQAIKAATCEPAAYLGALDSLGTIHPGRAADLVLLDRDPLADIRNTRSITTVIARGP</sequence>
<dbReference type="EMBL" id="CADCTV010001098">
    <property type="protein sequence ID" value="CAA9379001.1"/>
    <property type="molecule type" value="Genomic_DNA"/>
</dbReference>
<dbReference type="InterPro" id="IPR011059">
    <property type="entry name" value="Metal-dep_hydrolase_composite"/>
</dbReference>
<dbReference type="PANTHER" id="PTHR43135">
    <property type="entry name" value="ALPHA-D-RIBOSE 1-METHYLPHOSPHONATE 5-TRIPHOSPHATE DIPHOSPHATASE"/>
    <property type="match status" value="1"/>
</dbReference>
<gene>
    <name evidence="2" type="ORF">AVDCRST_MAG89-5226</name>
</gene>
<proteinExistence type="predicted"/>
<evidence type="ECO:0000259" key="1">
    <source>
        <dbReference type="Pfam" id="PF01979"/>
    </source>
</evidence>
<dbReference type="InterPro" id="IPR006680">
    <property type="entry name" value="Amidohydro-rel"/>
</dbReference>
<dbReference type="Gene3D" id="3.20.20.140">
    <property type="entry name" value="Metal-dependent hydrolases"/>
    <property type="match status" value="1"/>
</dbReference>
<feature type="non-terminal residue" evidence="2">
    <location>
        <position position="88"/>
    </location>
</feature>
<dbReference type="InterPro" id="IPR051781">
    <property type="entry name" value="Metallo-dep_Hydrolase"/>
</dbReference>
<accession>A0A6J4NA09</accession>
<dbReference type="Gene3D" id="2.30.40.10">
    <property type="entry name" value="Urease, subunit C, domain 1"/>
    <property type="match status" value="1"/>
</dbReference>
<dbReference type="Pfam" id="PF01979">
    <property type="entry name" value="Amidohydro_1"/>
    <property type="match status" value="1"/>
</dbReference>
<feature type="domain" description="Amidohydrolase-related" evidence="1">
    <location>
        <begin position="3"/>
        <end position="87"/>
    </location>
</feature>
<dbReference type="SUPFAM" id="SSF51338">
    <property type="entry name" value="Composite domain of metallo-dependent hydrolases"/>
    <property type="match status" value="1"/>
</dbReference>
<dbReference type="GO" id="GO:0016810">
    <property type="term" value="F:hydrolase activity, acting on carbon-nitrogen (but not peptide) bonds"/>
    <property type="evidence" value="ECO:0007669"/>
    <property type="project" value="InterPro"/>
</dbReference>
<dbReference type="PANTHER" id="PTHR43135:SF3">
    <property type="entry name" value="ALPHA-D-RIBOSE 1-METHYLPHOSPHONATE 5-TRIPHOSPHATE DIPHOSPHATASE"/>
    <property type="match status" value="1"/>
</dbReference>
<reference evidence="2" key="1">
    <citation type="submission" date="2020-02" db="EMBL/GenBank/DDBJ databases">
        <authorList>
            <person name="Meier V. D."/>
        </authorList>
    </citation>
    <scope>NUCLEOTIDE SEQUENCE</scope>
    <source>
        <strain evidence="2">AVDCRST_MAG89</strain>
    </source>
</reference>
<dbReference type="AlphaFoldDB" id="A0A6J4NA09"/>
<protein>
    <submittedName>
        <fullName evidence="2">Amidohydrolase</fullName>
    </submittedName>
</protein>
<evidence type="ECO:0000313" key="2">
    <source>
        <dbReference type="EMBL" id="CAA9379001.1"/>
    </source>
</evidence>